<sequence>MRILRLDLEDGEELDLHPYVTVLGGLDPDVHRRVVDRLVRLTRGDAAGTSGLIESDEVLSELSSGALAALDLPPDTEVLVRAEQLPGARLVGAGGSDTDADARLSAARAALAELEDELTAARRAVATATNQLDEARRGVDDFAINAHDAAVAAVREAEAAAVARLQGTAATDERVRLESALAEAREAAARHEARLDAERLALLELLEDLEAARAEHDQLSADDAAEAAEAPTEPDLPVVPPAEHVAAVEQALELVRMGPPPAPMVTSPEALDLADRIREHNERHDALEQTLRDEGIDVVALQDELSAAQFDVQAAQEAARPKVISPEDDAEIERLHDIVVDLGEKRSSRRSGKSTESAYQEACDALDAILDRVGYPTYAAYVMGRIAPTIDVDARRRLDAATDRVADLEGQLDQAASILERDARVLMLRAERDQLWAAARDLLATLPDDVESALRALRVPAESDHPAVDELRALLDRLGIDRRGDDERTLVGAAETFLADAALARSELDARRAADDEVPVPVERPVEAAARRVDDLHARAATADAALAELEDVAEEHARRVAEVEAALDALAASAPADPAQDPRVAQDPAVRGAHEQLAVAEARLARHRDAVALADELQGRLRSARSAEREVQARHDDAAHAAASLEEEVTGGPPPEVEWNLDDAGVEPIEWFLLGRVATLRTAAPSGTVPLVLDDAFRGLSEDHVESLCAALAKVARTVQILYVGDTPAVAAWARAQGLDVAAVVRPGQPAI</sequence>
<evidence type="ECO:0000313" key="4">
    <source>
        <dbReference type="Proteomes" id="UP000334019"/>
    </source>
</evidence>
<dbReference type="RefSeq" id="WP_153759683.1">
    <property type="nucleotide sequence ID" value="NZ_CP045851.1"/>
</dbReference>
<feature type="coiled-coil region" evidence="1">
    <location>
        <begin position="174"/>
        <end position="222"/>
    </location>
</feature>
<keyword evidence="1" id="KW-0175">Coiled coil</keyword>
<feature type="coiled-coil region" evidence="1">
    <location>
        <begin position="533"/>
        <end position="574"/>
    </location>
</feature>
<reference evidence="3 4" key="1">
    <citation type="submission" date="2019-11" db="EMBL/GenBank/DDBJ databases">
        <authorList>
            <person name="He Y."/>
        </authorList>
    </citation>
    <scope>NUCLEOTIDE SEQUENCE [LARGE SCALE GENOMIC DNA]</scope>
    <source>
        <strain evidence="3 4">SCSIO 58843</strain>
    </source>
</reference>
<feature type="compositionally biased region" description="Basic and acidic residues" evidence="2">
    <location>
        <begin position="626"/>
        <end position="640"/>
    </location>
</feature>
<dbReference type="Proteomes" id="UP000334019">
    <property type="component" value="Chromosome"/>
</dbReference>
<accession>A0A5Q2RMC5</accession>
<evidence type="ECO:0000313" key="3">
    <source>
        <dbReference type="EMBL" id="QGG95576.1"/>
    </source>
</evidence>
<organism evidence="3 4">
    <name type="scientific">Actinomarinicola tropica</name>
    <dbReference type="NCBI Taxonomy" id="2789776"/>
    <lineage>
        <taxon>Bacteria</taxon>
        <taxon>Bacillati</taxon>
        <taxon>Actinomycetota</taxon>
        <taxon>Acidimicrobiia</taxon>
        <taxon>Acidimicrobiales</taxon>
        <taxon>Iamiaceae</taxon>
        <taxon>Actinomarinicola</taxon>
    </lineage>
</organism>
<evidence type="ECO:0000256" key="2">
    <source>
        <dbReference type="SAM" id="MobiDB-lite"/>
    </source>
</evidence>
<proteinExistence type="predicted"/>
<gene>
    <name evidence="3" type="ORF">GH723_10985</name>
</gene>
<dbReference type="KEGG" id="atq:GH723_10985"/>
<feature type="coiled-coil region" evidence="1">
    <location>
        <begin position="270"/>
        <end position="318"/>
    </location>
</feature>
<dbReference type="AlphaFoldDB" id="A0A5Q2RMC5"/>
<dbReference type="EMBL" id="CP045851">
    <property type="protein sequence ID" value="QGG95576.1"/>
    <property type="molecule type" value="Genomic_DNA"/>
</dbReference>
<evidence type="ECO:0000256" key="1">
    <source>
        <dbReference type="SAM" id="Coils"/>
    </source>
</evidence>
<feature type="coiled-coil region" evidence="1">
    <location>
        <begin position="97"/>
        <end position="138"/>
    </location>
</feature>
<feature type="region of interest" description="Disordered" evidence="2">
    <location>
        <begin position="626"/>
        <end position="656"/>
    </location>
</feature>
<keyword evidence="4" id="KW-1185">Reference proteome</keyword>
<name>A0A5Q2RMC5_9ACTN</name>
<protein>
    <submittedName>
        <fullName evidence="3">Uncharacterized protein</fullName>
    </submittedName>
</protein>